<evidence type="ECO:0000259" key="7">
    <source>
        <dbReference type="PROSITE" id="PS00463"/>
    </source>
</evidence>
<sequence>MPQQGSVSPRSAGGEDRAKTTAKWGAACASCAAAKAKCIRSDEEPGSKCDRCERLFKDCTDQIHRPRKKRASKPSKTAQLEERLNGLVDLLKATGELPSNVNVVVPVTGSGSLALRPESTSTTSPFNPPSAPSAARDGSGTSGRTSAAHSPSETRDTRELRDLRRDTAPHAPPPVIPSTYNSFAPPACICRPEAGATVTDAVESDETLLAKYRDEMGPRLPIIVLPANITAAQLAADRPFLFLAIKTVASVDNYRSMQGLMYQLINHVADYMLLRAERSQDLLQGLLTILSWYHHHCLMHAQLGNLLHLAASLVSDLGLTRPARLAERTDLMVLHPNPPSPRTHAERRLLLGLWYIRSCVALCFQKVEPMRFSPYMRQCLQELEDAHDAESDATLVALVRLQILSEKIGSFNSREESVDEIPYFPRAPKAAYKIAFQSELDQLVASMSEPMRKQYLIEMHISSVKLRLYEPPLLDLVLLRKLSASLTSSASPMMATALDMLYSARSALLGFFEQFFTVPTQLYHFMPISMNVNLIYGITMLSRWARLIGPTRPAQQPNVRGPALNKAGTESTSSTKASDSATASAAATAASGSASSATTASASSTDTNNTSTAPTISSLDLKDPSHRLVPGQGVGATIGAGAGATSIPFTFIPGMDARELQRDPSLLTAVFKLREHMRQQPDLQLDIPATLATMWDKFEKSNRDMRAAGAIKFGDSVGRGMNVWDLTARKIAIMRFKVGRYLDGATAVADPSGSGGGGAGGGGSSGSGSGSGNDSRDMSQQAQMRARHSSQDQTQHQRQHHQQQQQHSQQHPQAQQTSYQPYLPYARQLNMGQQQDPKFMGLNMASPHPQQQLPYSAQNQMPTFASGATGSPASANSNNNNGGTAGTPGVGMPPGMVPPQINGLPPDLGSYVMGSQGVAAADLSYGLGNLEGWDSDPLWGADLFGTGTDPAMWADNMDWVATLG</sequence>
<evidence type="ECO:0000313" key="8">
    <source>
        <dbReference type="EMBL" id="CAK7230004.1"/>
    </source>
</evidence>
<reference evidence="8 9" key="1">
    <citation type="submission" date="2024-01" db="EMBL/GenBank/DDBJ databases">
        <authorList>
            <person name="Allen C."/>
            <person name="Tagirdzhanova G."/>
        </authorList>
    </citation>
    <scope>NUCLEOTIDE SEQUENCE [LARGE SCALE GENOMIC DNA]</scope>
</reference>
<evidence type="ECO:0000256" key="3">
    <source>
        <dbReference type="ARBA" id="ARBA00023125"/>
    </source>
</evidence>
<gene>
    <name evidence="8" type="ORF">SBRCBS47491_007440</name>
</gene>
<evidence type="ECO:0000256" key="1">
    <source>
        <dbReference type="ARBA" id="ARBA00004123"/>
    </source>
</evidence>
<name>A0ABP0CD66_9PEZI</name>
<keyword evidence="4" id="KW-0804">Transcription</keyword>
<dbReference type="EMBL" id="CAWUHC010000084">
    <property type="protein sequence ID" value="CAK7230004.1"/>
    <property type="molecule type" value="Genomic_DNA"/>
</dbReference>
<proteinExistence type="predicted"/>
<evidence type="ECO:0000256" key="4">
    <source>
        <dbReference type="ARBA" id="ARBA00023163"/>
    </source>
</evidence>
<dbReference type="PANTHER" id="PTHR31845:SF10">
    <property type="entry name" value="ZN(II)2CYS6 TRANSCRIPTION FACTOR (EUROFUNG)"/>
    <property type="match status" value="1"/>
</dbReference>
<dbReference type="InterPro" id="IPR051089">
    <property type="entry name" value="prtT"/>
</dbReference>
<evidence type="ECO:0000256" key="6">
    <source>
        <dbReference type="SAM" id="MobiDB-lite"/>
    </source>
</evidence>
<organism evidence="8 9">
    <name type="scientific">Sporothrix bragantina</name>
    <dbReference type="NCBI Taxonomy" id="671064"/>
    <lineage>
        <taxon>Eukaryota</taxon>
        <taxon>Fungi</taxon>
        <taxon>Dikarya</taxon>
        <taxon>Ascomycota</taxon>
        <taxon>Pezizomycotina</taxon>
        <taxon>Sordariomycetes</taxon>
        <taxon>Sordariomycetidae</taxon>
        <taxon>Ophiostomatales</taxon>
        <taxon>Ophiostomataceae</taxon>
        <taxon>Sporothrix</taxon>
    </lineage>
</organism>
<keyword evidence="3" id="KW-0238">DNA-binding</keyword>
<keyword evidence="2" id="KW-0805">Transcription regulation</keyword>
<accession>A0ABP0CD66</accession>
<dbReference type="InterPro" id="IPR036864">
    <property type="entry name" value="Zn2-C6_fun-type_DNA-bd_sf"/>
</dbReference>
<feature type="region of interest" description="Disordered" evidence="6">
    <location>
        <begin position="114"/>
        <end position="159"/>
    </location>
</feature>
<feature type="region of interest" description="Disordered" evidence="6">
    <location>
        <begin position="551"/>
        <end position="632"/>
    </location>
</feature>
<feature type="compositionally biased region" description="Low complexity" evidence="6">
    <location>
        <begin position="571"/>
        <end position="613"/>
    </location>
</feature>
<evidence type="ECO:0000256" key="5">
    <source>
        <dbReference type="ARBA" id="ARBA00023242"/>
    </source>
</evidence>
<feature type="compositionally biased region" description="Polar residues" evidence="6">
    <location>
        <begin position="142"/>
        <end position="151"/>
    </location>
</feature>
<dbReference type="PROSITE" id="PS00463">
    <property type="entry name" value="ZN2_CY6_FUNGAL_1"/>
    <property type="match status" value="1"/>
</dbReference>
<dbReference type="Gene3D" id="4.10.240.10">
    <property type="entry name" value="Zn(2)-C6 fungal-type DNA-binding domain"/>
    <property type="match status" value="1"/>
</dbReference>
<feature type="compositionally biased region" description="Low complexity" evidence="6">
    <location>
        <begin position="865"/>
        <end position="882"/>
    </location>
</feature>
<feature type="region of interest" description="Disordered" evidence="6">
    <location>
        <begin position="861"/>
        <end position="892"/>
    </location>
</feature>
<dbReference type="Proteomes" id="UP001642406">
    <property type="component" value="Unassembled WGS sequence"/>
</dbReference>
<keyword evidence="9" id="KW-1185">Reference proteome</keyword>
<feature type="compositionally biased region" description="Gly residues" evidence="6">
    <location>
        <begin position="753"/>
        <end position="771"/>
    </location>
</feature>
<dbReference type="CDD" id="cd12148">
    <property type="entry name" value="fungal_TF_MHR"/>
    <property type="match status" value="1"/>
</dbReference>
<keyword evidence="5" id="KW-0539">Nucleus</keyword>
<comment type="subcellular location">
    <subcellularLocation>
        <location evidence="1">Nucleus</location>
    </subcellularLocation>
</comment>
<evidence type="ECO:0000256" key="2">
    <source>
        <dbReference type="ARBA" id="ARBA00023015"/>
    </source>
</evidence>
<evidence type="ECO:0000313" key="9">
    <source>
        <dbReference type="Proteomes" id="UP001642406"/>
    </source>
</evidence>
<feature type="compositionally biased region" description="Low complexity" evidence="6">
    <location>
        <begin position="791"/>
        <end position="817"/>
    </location>
</feature>
<feature type="region of interest" description="Disordered" evidence="6">
    <location>
        <begin position="751"/>
        <end position="817"/>
    </location>
</feature>
<dbReference type="InterPro" id="IPR001138">
    <property type="entry name" value="Zn2Cys6_DnaBD"/>
</dbReference>
<dbReference type="PANTHER" id="PTHR31845">
    <property type="entry name" value="FINGER DOMAIN PROTEIN, PUTATIVE-RELATED"/>
    <property type="match status" value="1"/>
</dbReference>
<comment type="caution">
    <text evidence="8">The sequence shown here is derived from an EMBL/GenBank/DDBJ whole genome shotgun (WGS) entry which is preliminary data.</text>
</comment>
<feature type="domain" description="Zn(2)-C6 fungal-type" evidence="7">
    <location>
        <begin position="27"/>
        <end position="59"/>
    </location>
</feature>
<protein>
    <recommendedName>
        <fullName evidence="7">Zn(2)-C6 fungal-type domain-containing protein</fullName>
    </recommendedName>
</protein>